<dbReference type="PRINTS" id="PR00040">
    <property type="entry name" value="HTHMERR"/>
</dbReference>
<dbReference type="Pfam" id="PF13411">
    <property type="entry name" value="MerR_1"/>
    <property type="match status" value="1"/>
</dbReference>
<dbReference type="KEGG" id="lti:JW886_08825"/>
<dbReference type="GO" id="GO:0003700">
    <property type="term" value="F:DNA-binding transcription factor activity"/>
    <property type="evidence" value="ECO:0007669"/>
    <property type="project" value="InterPro"/>
</dbReference>
<dbReference type="SMART" id="SM00422">
    <property type="entry name" value="HTH_MERR"/>
    <property type="match status" value="1"/>
</dbReference>
<dbReference type="PANTHER" id="PTHR30204:SF98">
    <property type="entry name" value="HTH-TYPE TRANSCRIPTIONAL REGULATOR ADHR"/>
    <property type="match status" value="1"/>
</dbReference>
<keyword evidence="1" id="KW-0238">DNA-binding</keyword>
<dbReference type="PROSITE" id="PS50937">
    <property type="entry name" value="HTH_MERR_2"/>
    <property type="match status" value="1"/>
</dbReference>
<dbReference type="Gene3D" id="1.10.1660.10">
    <property type="match status" value="1"/>
</dbReference>
<dbReference type="InterPro" id="IPR047057">
    <property type="entry name" value="MerR_fam"/>
</dbReference>
<dbReference type="RefSeq" id="WP_205871893.1">
    <property type="nucleotide sequence ID" value="NZ_CP070872.1"/>
</dbReference>
<evidence type="ECO:0000259" key="2">
    <source>
        <dbReference type="PROSITE" id="PS50937"/>
    </source>
</evidence>
<gene>
    <name evidence="3" type="ORF">JW886_08825</name>
</gene>
<reference evidence="3 4" key="1">
    <citation type="submission" date="2021-02" db="EMBL/GenBank/DDBJ databases">
        <title>Complete genome sequence of Lactococcus lactis strain K_LL004.</title>
        <authorList>
            <person name="Kim H.B."/>
        </authorList>
    </citation>
    <scope>NUCLEOTIDE SEQUENCE [LARGE SCALE GENOMIC DNA]</scope>
    <source>
        <strain evidence="3 4">K_LL004</strain>
    </source>
</reference>
<dbReference type="GO" id="GO:0003677">
    <property type="term" value="F:DNA binding"/>
    <property type="evidence" value="ECO:0007669"/>
    <property type="project" value="UniProtKB-KW"/>
</dbReference>
<proteinExistence type="predicted"/>
<protein>
    <submittedName>
        <fullName evidence="3">MerR family transcriptional regulator</fullName>
    </submittedName>
</protein>
<name>A0AA45KFT3_9LACT</name>
<evidence type="ECO:0000313" key="4">
    <source>
        <dbReference type="Proteomes" id="UP000663608"/>
    </source>
</evidence>
<accession>A0AA45KFT3</accession>
<dbReference type="Proteomes" id="UP000663608">
    <property type="component" value="Chromosome"/>
</dbReference>
<keyword evidence="4" id="KW-1185">Reference proteome</keyword>
<dbReference type="CDD" id="cd01109">
    <property type="entry name" value="HTH_YyaN"/>
    <property type="match status" value="1"/>
</dbReference>
<dbReference type="SUPFAM" id="SSF46955">
    <property type="entry name" value="Putative DNA-binding domain"/>
    <property type="match status" value="1"/>
</dbReference>
<dbReference type="EMBL" id="CP070872">
    <property type="protein sequence ID" value="QSE76550.1"/>
    <property type="molecule type" value="Genomic_DNA"/>
</dbReference>
<sequence length="130" mass="15038">MNIKKAAERSGIKADNIRYYEKIGLIPHIKRTESGLRNFSEQDIKTLKFVKHMRDAGVQVEPLTRYMALVAQGNPETKGERIAILEAQVEQLRCEIEEKQSALDYLTYKIEHYDEVMIPSETALLTEDKR</sequence>
<dbReference type="PANTHER" id="PTHR30204">
    <property type="entry name" value="REDOX-CYCLING DRUG-SENSING TRANSCRIPTIONAL ACTIVATOR SOXR"/>
    <property type="match status" value="1"/>
</dbReference>
<evidence type="ECO:0000313" key="3">
    <source>
        <dbReference type="EMBL" id="QSE76550.1"/>
    </source>
</evidence>
<dbReference type="AlphaFoldDB" id="A0AA45KFT3"/>
<organism evidence="3 4">
    <name type="scientific">Lactococcus taiwanensis</name>
    <dbReference type="NCBI Taxonomy" id="1151742"/>
    <lineage>
        <taxon>Bacteria</taxon>
        <taxon>Bacillati</taxon>
        <taxon>Bacillota</taxon>
        <taxon>Bacilli</taxon>
        <taxon>Lactobacillales</taxon>
        <taxon>Streptococcaceae</taxon>
        <taxon>Lactococcus</taxon>
    </lineage>
</organism>
<dbReference type="InterPro" id="IPR009061">
    <property type="entry name" value="DNA-bd_dom_put_sf"/>
</dbReference>
<dbReference type="InterPro" id="IPR000551">
    <property type="entry name" value="MerR-type_HTH_dom"/>
</dbReference>
<feature type="domain" description="HTH merR-type" evidence="2">
    <location>
        <begin position="1"/>
        <end position="69"/>
    </location>
</feature>
<evidence type="ECO:0000256" key="1">
    <source>
        <dbReference type="ARBA" id="ARBA00023125"/>
    </source>
</evidence>